<dbReference type="Proteomes" id="UP000001593">
    <property type="component" value="Unassembled WGS sequence"/>
</dbReference>
<evidence type="ECO:0000256" key="8">
    <source>
        <dbReference type="PIRSR" id="PIRSR605502-1"/>
    </source>
</evidence>
<name>A7SS51_NEMVE</name>
<dbReference type="AlphaFoldDB" id="A7SS51"/>
<dbReference type="FunFam" id="1.10.4080.10:FF:000002">
    <property type="entry name" value="ADP-ribosylarginine hydrolase isoform X1"/>
    <property type="match status" value="1"/>
</dbReference>
<dbReference type="InterPro" id="IPR050792">
    <property type="entry name" value="ADP-ribosylglycohydrolase"/>
</dbReference>
<keyword evidence="8" id="KW-0460">Magnesium</keyword>
<dbReference type="Pfam" id="PF03747">
    <property type="entry name" value="ADP_ribosyl_GH"/>
    <property type="match status" value="1"/>
</dbReference>
<evidence type="ECO:0000256" key="2">
    <source>
        <dbReference type="ARBA" id="ARBA00022801"/>
    </source>
</evidence>
<dbReference type="InParanoid" id="A7SS51"/>
<dbReference type="GO" id="GO:0003875">
    <property type="term" value="F:ADP-ribosylarginine hydrolase activity"/>
    <property type="evidence" value="ECO:0007669"/>
    <property type="project" value="UniProtKB-EC"/>
</dbReference>
<evidence type="ECO:0000256" key="4">
    <source>
        <dbReference type="ARBA" id="ARBA00049725"/>
    </source>
</evidence>
<dbReference type="InterPro" id="IPR005502">
    <property type="entry name" value="Ribosyl_crysJ1"/>
</dbReference>
<gene>
    <name evidence="9" type="ORF">NEMVEDRAFT_v1g235880</name>
</gene>
<dbReference type="OMA" id="RKWEFLQ"/>
<keyword evidence="10" id="KW-1185">Reference proteome</keyword>
<sequence>MEKFVASMVLSAAGDSLGYKNSEWEFLYDGEKIHKQLKDLGGVANLKVNKKNWRVSDDTILHIATGEALVSDWSSKEELYLKLATNYKEGMKDMWGRAPGGTIQTSVNLLQPGEPDGYIIPFNPKGGGCGASMRSMCIGLLFYRPEHLDDLIAVSVESGRITHNHPTGYLGSLAAALFTSYAIQAKPIREWGAGLMSTLPKALKYVQSIGRDVKENEQGWSYFTDKWTKYLILRGILDGTNDPKFPEKDTVSGRDTFYTSLSYEGWGGASGHDAPMIAYDALLGAGDSWEELCHRGMFHGGDSDSTGVMAGAWWGALHGFDGVPVGNYEEVEYRERIENIAKQLYEKSQILRGT</sequence>
<keyword evidence="8" id="KW-0479">Metal-binding</keyword>
<dbReference type="GO" id="GO:0051725">
    <property type="term" value="P:protein de-ADP-ribosylation"/>
    <property type="evidence" value="ECO:0007669"/>
    <property type="project" value="InterPro"/>
</dbReference>
<feature type="binding site" evidence="8">
    <location>
        <position position="302"/>
    </location>
    <ligand>
        <name>Mg(2+)</name>
        <dbReference type="ChEBI" id="CHEBI:18420"/>
        <label>2</label>
    </ligand>
</feature>
<reference evidence="9 10" key="1">
    <citation type="journal article" date="2007" name="Science">
        <title>Sea anemone genome reveals ancestral eumetazoan gene repertoire and genomic organization.</title>
        <authorList>
            <person name="Putnam N.H."/>
            <person name="Srivastava M."/>
            <person name="Hellsten U."/>
            <person name="Dirks B."/>
            <person name="Chapman J."/>
            <person name="Salamov A."/>
            <person name="Terry A."/>
            <person name="Shapiro H."/>
            <person name="Lindquist E."/>
            <person name="Kapitonov V.V."/>
            <person name="Jurka J."/>
            <person name="Genikhovich G."/>
            <person name="Grigoriev I.V."/>
            <person name="Lucas S.M."/>
            <person name="Steele R.E."/>
            <person name="Finnerty J.R."/>
            <person name="Technau U."/>
            <person name="Martindale M.Q."/>
            <person name="Rokhsar D.S."/>
        </authorList>
    </citation>
    <scope>NUCLEOTIDE SEQUENCE [LARGE SCALE GENOMIC DNA]</scope>
    <source>
        <strain evidence="10">CH2 X CH6</strain>
    </source>
</reference>
<dbReference type="HOGENOM" id="CLU_047061_0_0_1"/>
<feature type="binding site" evidence="8">
    <location>
        <position position="58"/>
    </location>
    <ligand>
        <name>Mg(2+)</name>
        <dbReference type="ChEBI" id="CHEBI:18420"/>
        <label>1</label>
    </ligand>
</feature>
<evidence type="ECO:0000313" key="10">
    <source>
        <dbReference type="Proteomes" id="UP000001593"/>
    </source>
</evidence>
<protein>
    <recommendedName>
        <fullName evidence="5">ADP-ribosylhydrolase ARH1</fullName>
        <ecNumber evidence="4">3.2.2.19</ecNumber>
    </recommendedName>
    <alternativeName>
        <fullName evidence="6">ADP-ribose-L-arginine cleaving enzyme</fullName>
    </alternativeName>
    <alternativeName>
        <fullName evidence="7">[Protein ADP-ribosylarginine] hydrolase</fullName>
    </alternativeName>
</protein>
<dbReference type="PANTHER" id="PTHR16222">
    <property type="entry name" value="ADP-RIBOSYLGLYCOHYDROLASE"/>
    <property type="match status" value="1"/>
</dbReference>
<dbReference type="SUPFAM" id="SSF101478">
    <property type="entry name" value="ADP-ribosylglycohydrolase"/>
    <property type="match status" value="1"/>
</dbReference>
<feature type="binding site" evidence="8">
    <location>
        <position position="57"/>
    </location>
    <ligand>
        <name>Mg(2+)</name>
        <dbReference type="ChEBI" id="CHEBI:18420"/>
        <label>1</label>
    </ligand>
</feature>
<dbReference type="Gene3D" id="1.10.4080.10">
    <property type="entry name" value="ADP-ribosylation/Crystallin J1"/>
    <property type="match status" value="1"/>
</dbReference>
<evidence type="ECO:0000256" key="5">
    <source>
        <dbReference type="ARBA" id="ARBA00049773"/>
    </source>
</evidence>
<dbReference type="PIRSF" id="PIRSF016939">
    <property type="entry name" value="ADP_ribslarg_hdr"/>
    <property type="match status" value="1"/>
</dbReference>
<dbReference type="EMBL" id="DS469772">
    <property type="protein sequence ID" value="EDO33453.1"/>
    <property type="molecule type" value="Genomic_DNA"/>
</dbReference>
<dbReference type="PhylomeDB" id="A7SS51"/>
<dbReference type="EC" id="3.2.2.19" evidence="4"/>
<keyword evidence="2" id="KW-0378">Hydrolase</keyword>
<dbReference type="PANTHER" id="PTHR16222:SF26">
    <property type="entry name" value="ADP-RIBOSYLHYDROLASE ARH1"/>
    <property type="match status" value="1"/>
</dbReference>
<comment type="similarity">
    <text evidence="1">Belongs to the ADP-ribosylglycohydrolase family.</text>
</comment>
<feature type="binding site" evidence="8">
    <location>
        <position position="304"/>
    </location>
    <ligand>
        <name>Mg(2+)</name>
        <dbReference type="ChEBI" id="CHEBI:18420"/>
        <label>2</label>
    </ligand>
</feature>
<proteinExistence type="inferred from homology"/>
<accession>A7SS51</accession>
<evidence type="ECO:0000313" key="9">
    <source>
        <dbReference type="EMBL" id="EDO33453.1"/>
    </source>
</evidence>
<evidence type="ECO:0000256" key="3">
    <source>
        <dbReference type="ARBA" id="ARBA00049582"/>
    </source>
</evidence>
<dbReference type="GO" id="GO:0000287">
    <property type="term" value="F:magnesium ion binding"/>
    <property type="evidence" value="ECO:0007669"/>
    <property type="project" value="InterPro"/>
</dbReference>
<organism evidence="9 10">
    <name type="scientific">Nematostella vectensis</name>
    <name type="common">Starlet sea anemone</name>
    <dbReference type="NCBI Taxonomy" id="45351"/>
    <lineage>
        <taxon>Eukaryota</taxon>
        <taxon>Metazoa</taxon>
        <taxon>Cnidaria</taxon>
        <taxon>Anthozoa</taxon>
        <taxon>Hexacorallia</taxon>
        <taxon>Actiniaria</taxon>
        <taxon>Edwardsiidae</taxon>
        <taxon>Nematostella</taxon>
    </lineage>
</organism>
<evidence type="ECO:0000256" key="7">
    <source>
        <dbReference type="ARBA" id="ARBA00049810"/>
    </source>
</evidence>
<dbReference type="InterPro" id="IPR036705">
    <property type="entry name" value="Ribosyl_crysJ1_sf"/>
</dbReference>
<dbReference type="InterPro" id="IPR012108">
    <property type="entry name" value="ADP-ribosylarg_hydro"/>
</dbReference>
<evidence type="ECO:0000256" key="1">
    <source>
        <dbReference type="ARBA" id="ARBA00010702"/>
    </source>
</evidence>
<comment type="function">
    <text evidence="3">Specifically acts as an arginine mono-ADP-ribosylhydrolase by mediating the removal of mono-ADP-ribose attached to arginine residues on proteins.</text>
</comment>
<feature type="binding site" evidence="8">
    <location>
        <position position="305"/>
    </location>
    <ligand>
        <name>Mg(2+)</name>
        <dbReference type="ChEBI" id="CHEBI:18420"/>
        <label>2</label>
    </ligand>
</feature>
<feature type="binding site" evidence="8">
    <location>
        <position position="56"/>
    </location>
    <ligand>
        <name>Mg(2+)</name>
        <dbReference type="ChEBI" id="CHEBI:18420"/>
        <label>1</label>
    </ligand>
</feature>
<dbReference type="eggNOG" id="ENOG502QPMI">
    <property type="taxonomic scope" value="Eukaryota"/>
</dbReference>
<comment type="cofactor">
    <cofactor evidence="8">
        <name>Mg(2+)</name>
        <dbReference type="ChEBI" id="CHEBI:18420"/>
    </cofactor>
    <text evidence="8">Binds 2 magnesium ions per subunit.</text>
</comment>
<dbReference type="STRING" id="45351.A7SS51"/>
<evidence type="ECO:0000256" key="6">
    <source>
        <dbReference type="ARBA" id="ARBA00049798"/>
    </source>
</evidence>